<dbReference type="Proteomes" id="UP000426246">
    <property type="component" value="Chromosome"/>
</dbReference>
<dbReference type="KEGG" id="ppsc:EHS13_33685"/>
<keyword evidence="2" id="KW-1185">Reference proteome</keyword>
<reference evidence="2" key="1">
    <citation type="submission" date="2018-11" db="EMBL/GenBank/DDBJ databases">
        <title>Complete genome sequence of Paenibacillus sp. ML311-T8.</title>
        <authorList>
            <person name="Nam Y.-D."/>
            <person name="Kang J."/>
            <person name="Chung W.-H."/>
            <person name="Park Y.S."/>
        </authorList>
    </citation>
    <scope>NUCLEOTIDE SEQUENCE [LARGE SCALE GENOMIC DNA]</scope>
    <source>
        <strain evidence="2">ML311-T8</strain>
    </source>
</reference>
<protein>
    <submittedName>
        <fullName evidence="1">Uncharacterized protein</fullName>
    </submittedName>
</protein>
<organism evidence="1 2">
    <name type="scientific">Paenibacillus psychroresistens</name>
    <dbReference type="NCBI Taxonomy" id="1778678"/>
    <lineage>
        <taxon>Bacteria</taxon>
        <taxon>Bacillati</taxon>
        <taxon>Bacillota</taxon>
        <taxon>Bacilli</taxon>
        <taxon>Bacillales</taxon>
        <taxon>Paenibacillaceae</taxon>
        <taxon>Paenibacillus</taxon>
    </lineage>
</organism>
<evidence type="ECO:0000313" key="2">
    <source>
        <dbReference type="Proteomes" id="UP000426246"/>
    </source>
</evidence>
<proteinExistence type="predicted"/>
<name>A0A6B8RVK1_9BACL</name>
<evidence type="ECO:0000313" key="1">
    <source>
        <dbReference type="EMBL" id="QGQ99463.1"/>
    </source>
</evidence>
<sequence>MVNWEDSSIIVWFPHSLTQSLHPYHEPIELDKSRLLQANLHVFPDCYVRLLNAHSNSLQVEIGYRIQLNVAESKLNQLPADWNYRIERLNPTLFITLESETADKFMCLNYMRTLHKHGFKPIGPRWDRYESGMDDKFLIYIPAIRTL</sequence>
<gene>
    <name evidence="1" type="ORF">EHS13_33685</name>
</gene>
<dbReference type="AlphaFoldDB" id="A0A6B8RVK1"/>
<accession>A0A6B8RVK1</accession>
<dbReference type="EMBL" id="CP034235">
    <property type="protein sequence ID" value="QGQ99463.1"/>
    <property type="molecule type" value="Genomic_DNA"/>
</dbReference>
<dbReference type="OrthoDB" id="9773308at2"/>